<evidence type="ECO:0000256" key="7">
    <source>
        <dbReference type="SAM" id="Phobius"/>
    </source>
</evidence>
<dbReference type="Proteomes" id="UP000005018">
    <property type="component" value="Chromosome 1"/>
</dbReference>
<evidence type="ECO:0000256" key="4">
    <source>
        <dbReference type="ARBA" id="ARBA00022989"/>
    </source>
</evidence>
<feature type="transmembrane region" description="Helical" evidence="7">
    <location>
        <begin position="40"/>
        <end position="63"/>
    </location>
</feature>
<evidence type="ECO:0000256" key="2">
    <source>
        <dbReference type="ARBA" id="ARBA00009530"/>
    </source>
</evidence>
<feature type="compositionally biased region" description="Polar residues" evidence="6">
    <location>
        <begin position="132"/>
        <end position="142"/>
    </location>
</feature>
<evidence type="ECO:0000256" key="6">
    <source>
        <dbReference type="SAM" id="MobiDB-lite"/>
    </source>
</evidence>
<gene>
    <name evidence="8" type="ORF">CORT_0A12200</name>
</gene>
<keyword evidence="9" id="KW-1185">Reference proteome</keyword>
<dbReference type="GeneID" id="14537172"/>
<evidence type="ECO:0000256" key="3">
    <source>
        <dbReference type="ARBA" id="ARBA00022692"/>
    </source>
</evidence>
<name>H8WYX3_CANO9</name>
<organism evidence="8 9">
    <name type="scientific">Candida orthopsilosis (strain 90-125)</name>
    <name type="common">Yeast</name>
    <dbReference type="NCBI Taxonomy" id="1136231"/>
    <lineage>
        <taxon>Eukaryota</taxon>
        <taxon>Fungi</taxon>
        <taxon>Dikarya</taxon>
        <taxon>Ascomycota</taxon>
        <taxon>Saccharomycotina</taxon>
        <taxon>Pichiomycetes</taxon>
        <taxon>Debaryomycetaceae</taxon>
        <taxon>Candida/Lodderomyces clade</taxon>
        <taxon>Candida</taxon>
    </lineage>
</organism>
<dbReference type="RefSeq" id="XP_003867043.1">
    <property type="nucleotide sequence ID" value="XM_003866995.1"/>
</dbReference>
<keyword evidence="4 7" id="KW-1133">Transmembrane helix</keyword>
<evidence type="ECO:0000256" key="5">
    <source>
        <dbReference type="ARBA" id="ARBA00023136"/>
    </source>
</evidence>
<keyword evidence="3 7" id="KW-0812">Transmembrane</keyword>
<dbReference type="AlphaFoldDB" id="H8WYX3"/>
<sequence>MAIPQAAPSPPEQFVLVLAAIFLPPLAIFLAQRTVFTKEFLVTVVLTFFGHIPGSVFVIYFLFYIDFPSRGVEGYTRLSDNESQVGGGAPQQSQGGDSHSHNQNQHRGPGHRLGGEDHTISEQQHGIIHHNASTEGSSQNHHTPYHDDIEGDVENPGAPLLNAGDLPAYDDVVDGKHKKAANNVKSSDNKVQN</sequence>
<reference evidence="8 9" key="1">
    <citation type="journal article" date="2012" name="PLoS ONE">
        <title>Sequence and analysis of the genome of the pathogenic yeast Candida orthopsilosis.</title>
        <authorList>
            <person name="Riccombeni A."/>
            <person name="Vidanes G."/>
            <person name="Proux-Wera E."/>
            <person name="Wolfe K.H."/>
            <person name="Butler G."/>
        </authorList>
    </citation>
    <scope>NUCLEOTIDE SEQUENCE [LARGE SCALE GENOMIC DNA]</scope>
    <source>
        <strain evidence="8 9">Co 90-125</strain>
    </source>
</reference>
<feature type="region of interest" description="Disordered" evidence="6">
    <location>
        <begin position="78"/>
        <end position="117"/>
    </location>
</feature>
<comment type="subcellular location">
    <subcellularLocation>
        <location evidence="1">Membrane</location>
    </subcellularLocation>
</comment>
<dbReference type="InterPro" id="IPR000612">
    <property type="entry name" value="PMP3"/>
</dbReference>
<dbReference type="OrthoDB" id="2802411at2759"/>
<dbReference type="HOGENOM" id="CLU_097629_0_0_1"/>
<keyword evidence="5 7" id="KW-0472">Membrane</keyword>
<dbReference type="KEGG" id="cot:CORT_0A12200"/>
<feature type="compositionally biased region" description="Polar residues" evidence="6">
    <location>
        <begin position="90"/>
        <end position="106"/>
    </location>
</feature>
<dbReference type="Pfam" id="PF01679">
    <property type="entry name" value="Pmp3"/>
    <property type="match status" value="1"/>
</dbReference>
<proteinExistence type="inferred from homology"/>
<evidence type="ECO:0000313" key="9">
    <source>
        <dbReference type="Proteomes" id="UP000005018"/>
    </source>
</evidence>
<accession>H8WYX3</accession>
<dbReference type="EMBL" id="HE681719">
    <property type="protein sequence ID" value="CCG21605.1"/>
    <property type="molecule type" value="Genomic_DNA"/>
</dbReference>
<dbReference type="GO" id="GO:0016020">
    <property type="term" value="C:membrane"/>
    <property type="evidence" value="ECO:0007669"/>
    <property type="project" value="UniProtKB-SubCell"/>
</dbReference>
<feature type="region of interest" description="Disordered" evidence="6">
    <location>
        <begin position="132"/>
        <end position="171"/>
    </location>
</feature>
<feature type="transmembrane region" description="Helical" evidence="7">
    <location>
        <begin position="14"/>
        <end position="31"/>
    </location>
</feature>
<evidence type="ECO:0000313" key="8">
    <source>
        <dbReference type="EMBL" id="CCG21605.1"/>
    </source>
</evidence>
<evidence type="ECO:0000256" key="1">
    <source>
        <dbReference type="ARBA" id="ARBA00004370"/>
    </source>
</evidence>
<comment type="similarity">
    <text evidence="2">Belongs to the UPF0057 (PMP3) family.</text>
</comment>
<protein>
    <submittedName>
        <fullName evidence="8">Uncharacterized protein</fullName>
    </submittedName>
</protein>